<comment type="caution">
    <text evidence="1">The sequence shown here is derived from an EMBL/GenBank/DDBJ whole genome shotgun (WGS) entry which is preliminary data.</text>
</comment>
<proteinExistence type="predicted"/>
<dbReference type="Proteomes" id="UP000034644">
    <property type="component" value="Unassembled WGS sequence"/>
</dbReference>
<name>A0A0G1QK43_9BACT</name>
<gene>
    <name evidence="1" type="ORF">UX27_C0022G0002</name>
</gene>
<accession>A0A0G1QK43</accession>
<organism evidence="1 2">
    <name type="scientific">Candidatus Azambacteria bacterium GW2011_GWA2_45_90</name>
    <dbReference type="NCBI Taxonomy" id="1618614"/>
    <lineage>
        <taxon>Bacteria</taxon>
        <taxon>Candidatus Azamiibacteriota</taxon>
    </lineage>
</organism>
<reference evidence="1 2" key="1">
    <citation type="journal article" date="2015" name="Nature">
        <title>rRNA introns, odd ribosomes, and small enigmatic genomes across a large radiation of phyla.</title>
        <authorList>
            <person name="Brown C.T."/>
            <person name="Hug L.A."/>
            <person name="Thomas B.C."/>
            <person name="Sharon I."/>
            <person name="Castelle C.J."/>
            <person name="Singh A."/>
            <person name="Wilkins M.J."/>
            <person name="Williams K.H."/>
            <person name="Banfield J.F."/>
        </authorList>
    </citation>
    <scope>NUCLEOTIDE SEQUENCE [LARGE SCALE GENOMIC DNA]</scope>
</reference>
<dbReference type="AlphaFoldDB" id="A0A0G1QK43"/>
<protein>
    <submittedName>
        <fullName evidence="1">Uncharacterized protein</fullName>
    </submittedName>
</protein>
<sequence length="71" mass="8133">MATITISKNLIKNDDLVIIPRKEYESMKAQMAPTFYLKGKEADKLDKLVREGLKEYQEGKCKIIKSLADLD</sequence>
<evidence type="ECO:0000313" key="2">
    <source>
        <dbReference type="Proteomes" id="UP000034644"/>
    </source>
</evidence>
<evidence type="ECO:0000313" key="1">
    <source>
        <dbReference type="EMBL" id="KKU18128.1"/>
    </source>
</evidence>
<dbReference type="EMBL" id="LCLO01000022">
    <property type="protein sequence ID" value="KKU18128.1"/>
    <property type="molecule type" value="Genomic_DNA"/>
</dbReference>